<proteinExistence type="predicted"/>
<sequence>MGQHHSDICVVGAGMAGLACATRLAEAGLIIDIIDKGRGPGGRMAARRTEIGGEVVSFDHGAQYFTARDGDFRAAVNEWQSLGVVAPWQAAGDDAFVGIPGMNGPIRGMAQRLNVRWNTRAEALRRNDGEWHIDTGQNIFTAKTVLVAIPAEQAEVLLDEPAPEMAAVAAQARSEPCWAVMAGFAEALEIESDTVRDPDGAISWAARNSAKPSRAGEECWVIHASADRSRELLDHPKEEVGPILLDDFFDQTGAQCTVPIHLAAHRWLYSMAEPVEGEEARFDHERSIGIAGDYLHSPRVEGAWLSGVALAEKVLGPAQQLVD</sequence>
<organism evidence="2 3">
    <name type="scientific">Erythrobacter rubeus</name>
    <dbReference type="NCBI Taxonomy" id="2760803"/>
    <lineage>
        <taxon>Bacteria</taxon>
        <taxon>Pseudomonadati</taxon>
        <taxon>Pseudomonadota</taxon>
        <taxon>Alphaproteobacteria</taxon>
        <taxon>Sphingomonadales</taxon>
        <taxon>Erythrobacteraceae</taxon>
        <taxon>Erythrobacter/Porphyrobacter group</taxon>
        <taxon>Erythrobacter</taxon>
    </lineage>
</organism>
<dbReference type="Gene3D" id="3.90.660.10">
    <property type="match status" value="1"/>
</dbReference>
<dbReference type="EMBL" id="JACXLC010000001">
    <property type="protein sequence ID" value="MBD2841377.1"/>
    <property type="molecule type" value="Genomic_DNA"/>
</dbReference>
<dbReference type="Pfam" id="PF01593">
    <property type="entry name" value="Amino_oxidase"/>
    <property type="match status" value="1"/>
</dbReference>
<dbReference type="SUPFAM" id="SSF51905">
    <property type="entry name" value="FAD/NAD(P)-binding domain"/>
    <property type="match status" value="1"/>
</dbReference>
<dbReference type="InterPro" id="IPR002937">
    <property type="entry name" value="Amino_oxidase"/>
</dbReference>
<dbReference type="Proteomes" id="UP000635384">
    <property type="component" value="Unassembled WGS sequence"/>
</dbReference>
<protein>
    <submittedName>
        <fullName evidence="2">FAD-dependent oxidoreductase</fullName>
    </submittedName>
</protein>
<evidence type="ECO:0000313" key="2">
    <source>
        <dbReference type="EMBL" id="MBD2841377.1"/>
    </source>
</evidence>
<gene>
    <name evidence="2" type="ORF">IB285_03790</name>
</gene>
<keyword evidence="3" id="KW-1185">Reference proteome</keyword>
<evidence type="ECO:0000259" key="1">
    <source>
        <dbReference type="Pfam" id="PF01593"/>
    </source>
</evidence>
<dbReference type="Pfam" id="PF13450">
    <property type="entry name" value="NAD_binding_8"/>
    <property type="match status" value="1"/>
</dbReference>
<feature type="domain" description="Amine oxidase" evidence="1">
    <location>
        <begin position="93"/>
        <end position="315"/>
    </location>
</feature>
<dbReference type="PANTHER" id="PTHR16128:SF5">
    <property type="entry name" value="FAD_NAD(P)-BINDING OXIDOREDUCTASE FAMILY PROTEIN"/>
    <property type="match status" value="1"/>
</dbReference>
<dbReference type="Gene3D" id="3.50.50.60">
    <property type="entry name" value="FAD/NAD(P)-binding domain"/>
    <property type="match status" value="1"/>
</dbReference>
<dbReference type="InterPro" id="IPR036188">
    <property type="entry name" value="FAD/NAD-bd_sf"/>
</dbReference>
<dbReference type="RefSeq" id="WP_190786923.1">
    <property type="nucleotide sequence ID" value="NZ_JACXLC010000001.1"/>
</dbReference>
<dbReference type="PANTHER" id="PTHR16128">
    <property type="entry name" value="FAD/NAD(P)-BINDING OXIDOREDUCTASE FAMILY PROTEIN"/>
    <property type="match status" value="1"/>
</dbReference>
<evidence type="ECO:0000313" key="3">
    <source>
        <dbReference type="Proteomes" id="UP000635384"/>
    </source>
</evidence>
<name>A0ABR8KSZ9_9SPHN</name>
<reference evidence="2 3" key="1">
    <citation type="submission" date="2020-09" db="EMBL/GenBank/DDBJ databases">
        <authorList>
            <person name="Yoon J.-W."/>
        </authorList>
    </citation>
    <scope>NUCLEOTIDE SEQUENCE [LARGE SCALE GENOMIC DNA]</scope>
    <source>
        <strain evidence="2 3">KMU-140</strain>
    </source>
</reference>
<dbReference type="PRINTS" id="PR00419">
    <property type="entry name" value="ADXRDTASE"/>
</dbReference>
<comment type="caution">
    <text evidence="2">The sequence shown here is derived from an EMBL/GenBank/DDBJ whole genome shotgun (WGS) entry which is preliminary data.</text>
</comment>
<accession>A0ABR8KSZ9</accession>